<evidence type="ECO:0000313" key="1">
    <source>
        <dbReference type="EMBL" id="ANJ73124.1"/>
    </source>
</evidence>
<dbReference type="GeneID" id="61526708"/>
<proteinExistence type="predicted"/>
<dbReference type="EMBL" id="CP016022">
    <property type="protein sequence ID" value="ANJ73124.1"/>
    <property type="molecule type" value="Genomic_DNA"/>
</dbReference>
<sequence>MRFYKKEEIDEREKEFQDNLSQMTWRFDEEPLDGAGLEGFGWKTFKQGFTLKNLFFRAKQKLGLDKPFKV</sequence>
<dbReference type="Proteomes" id="UP000078572">
    <property type="component" value="Chromosome 1"/>
</dbReference>
<accession>A0A191ZYC1</accession>
<dbReference type="OrthoDB" id="9860692at2"/>
<keyword evidence="2" id="KW-1185">Reference proteome</keyword>
<name>A0A191ZYC1_9RALS</name>
<evidence type="ECO:0000313" key="2">
    <source>
        <dbReference type="Proteomes" id="UP000078572"/>
    </source>
</evidence>
<organism evidence="1 2">
    <name type="scientific">Ralstonia insidiosa</name>
    <dbReference type="NCBI Taxonomy" id="190721"/>
    <lineage>
        <taxon>Bacteria</taxon>
        <taxon>Pseudomonadati</taxon>
        <taxon>Pseudomonadota</taxon>
        <taxon>Betaproteobacteria</taxon>
        <taxon>Burkholderiales</taxon>
        <taxon>Burkholderiaceae</taxon>
        <taxon>Ralstonia</taxon>
    </lineage>
</organism>
<dbReference type="AlphaFoldDB" id="A0A191ZYC1"/>
<gene>
    <name evidence="1" type="ORF">A9Y76_11850</name>
</gene>
<protein>
    <submittedName>
        <fullName evidence="1">Uncharacterized protein</fullName>
    </submittedName>
</protein>
<dbReference type="RefSeq" id="WP_064804306.1">
    <property type="nucleotide sequence ID" value="NZ_CP016022.1"/>
</dbReference>
<reference evidence="2" key="1">
    <citation type="submission" date="2016-06" db="EMBL/GenBank/DDBJ databases">
        <authorList>
            <person name="Xu Y."/>
            <person name="Nagy A."/>
            <person name="Yan X."/>
            <person name="Kim S.W."/>
            <person name="Haley B."/>
            <person name="Liu N.T."/>
            <person name="Nou X."/>
        </authorList>
    </citation>
    <scope>NUCLEOTIDE SEQUENCE [LARGE SCALE GENOMIC DNA]</scope>
    <source>
        <strain evidence="2">ATCC 49129</strain>
    </source>
</reference>